<dbReference type="InterPro" id="IPR001486">
    <property type="entry name" value="Hemoglobin_trunc"/>
</dbReference>
<dbReference type="Pfam" id="PF01152">
    <property type="entry name" value="Bac_globin"/>
    <property type="match status" value="1"/>
</dbReference>
<evidence type="ECO:0000256" key="6">
    <source>
        <dbReference type="ARBA" id="ARBA00023015"/>
    </source>
</evidence>
<dbReference type="SUPFAM" id="SSF88946">
    <property type="entry name" value="Sigma2 domain of RNA polymerase sigma factors"/>
    <property type="match status" value="1"/>
</dbReference>
<evidence type="ECO:0000256" key="3">
    <source>
        <dbReference type="ARBA" id="ARBA00022617"/>
    </source>
</evidence>
<evidence type="ECO:0000259" key="10">
    <source>
        <dbReference type="Pfam" id="PF08281"/>
    </source>
</evidence>
<evidence type="ECO:0000256" key="7">
    <source>
        <dbReference type="ARBA" id="ARBA00023082"/>
    </source>
</evidence>
<dbReference type="EMBL" id="JAGINT010000001">
    <property type="protein sequence ID" value="MBP2350742.1"/>
    <property type="molecule type" value="Genomic_DNA"/>
</dbReference>
<comment type="similarity">
    <text evidence="1">Belongs to the sigma-70 factor family. ECF subfamily.</text>
</comment>
<dbReference type="InterPro" id="IPR009050">
    <property type="entry name" value="Globin-like_sf"/>
</dbReference>
<dbReference type="Pfam" id="PF20239">
    <property type="entry name" value="DUF6596"/>
    <property type="match status" value="1"/>
</dbReference>
<evidence type="ECO:0000256" key="8">
    <source>
        <dbReference type="ARBA" id="ARBA00023163"/>
    </source>
</evidence>
<dbReference type="InterPro" id="IPR012292">
    <property type="entry name" value="Globin/Proto"/>
</dbReference>
<keyword evidence="8" id="KW-0804">Transcription</keyword>
<evidence type="ECO:0000259" key="9">
    <source>
        <dbReference type="Pfam" id="PF04542"/>
    </source>
</evidence>
<keyword evidence="13" id="KW-1185">Reference proteome</keyword>
<feature type="domain" description="RNA polymerase sigma-70 region 2" evidence="9">
    <location>
        <begin position="8"/>
        <end position="73"/>
    </location>
</feature>
<sequence length="559" mass="61395">MDQVDAVFREERGRLLAALARRFGDLDLAEEVTSEAIETALTRWPVDGVPPNPGGWLMTTARRKAVDRLRRDQVYAAKLAILQVEADRPAPQAGGDELPDERLQLFFTCAHPALAPEDRGALTLRCLAGLTTPEVARAFLVPTATMAKRIVRAKKKIREARIPFRVPGPDELPERLPGVLQVIYSVFTEGYAASSGPYLQRLDLAEEAIRLARILHRLLPDAREATGLLALMLLIHARRDARSGPHGAIVLLEHQDRSRWDQDLIAEGRALVVTALTGGPAGPYAVQAAIHAVHDESPDFASTDWPQIVQLYDVLLELDPSPVVALNRAAAIAFRDGPQAGLALLDELGAEPRLQDYHPYAVARADLLRRLGRLPAAITAYEDALALAGSEPERAHARDQLAELGQTADMETVYEAAGGSEGLERLAAAWHELVMADPVVSHAFHDGAKPDHVERLASYWGEALGGPPAYTTKYETEAFVQRLHSGNGEHDEMNRLGIDCFDQAMTNAGLTDPRVRQVLHDYFAWATFNTMYRHRAEDVDDGQAVVQWSWDGLQDAAES</sequence>
<dbReference type="SUPFAM" id="SSF88659">
    <property type="entry name" value="Sigma3 and sigma4 domains of RNA polymerase sigma factors"/>
    <property type="match status" value="1"/>
</dbReference>
<keyword evidence="2" id="KW-0813">Transport</keyword>
<dbReference type="Pfam" id="PF08281">
    <property type="entry name" value="Sigma70_r4_2"/>
    <property type="match status" value="1"/>
</dbReference>
<dbReference type="InterPro" id="IPR013325">
    <property type="entry name" value="RNA_pol_sigma_r2"/>
</dbReference>
<organism evidence="12 13">
    <name type="scientific">Kribbella aluminosa</name>
    <dbReference type="NCBI Taxonomy" id="416017"/>
    <lineage>
        <taxon>Bacteria</taxon>
        <taxon>Bacillati</taxon>
        <taxon>Actinomycetota</taxon>
        <taxon>Actinomycetes</taxon>
        <taxon>Propionibacteriales</taxon>
        <taxon>Kribbellaceae</taxon>
        <taxon>Kribbella</taxon>
    </lineage>
</organism>
<dbReference type="Gene3D" id="1.25.40.10">
    <property type="entry name" value="Tetratricopeptide repeat domain"/>
    <property type="match status" value="1"/>
</dbReference>
<proteinExistence type="inferred from homology"/>
<dbReference type="PANTHER" id="PTHR47756">
    <property type="entry name" value="BLL6612 PROTEIN-RELATED"/>
    <property type="match status" value="1"/>
</dbReference>
<keyword evidence="7" id="KW-0731">Sigma factor</keyword>
<dbReference type="Gene3D" id="1.10.1740.10">
    <property type="match status" value="1"/>
</dbReference>
<evidence type="ECO:0000256" key="1">
    <source>
        <dbReference type="ARBA" id="ARBA00010641"/>
    </source>
</evidence>
<dbReference type="InterPro" id="IPR013324">
    <property type="entry name" value="RNA_pol_sigma_r3/r4-like"/>
</dbReference>
<evidence type="ECO:0000313" key="13">
    <source>
        <dbReference type="Proteomes" id="UP000755585"/>
    </source>
</evidence>
<dbReference type="InterPro" id="IPR011990">
    <property type="entry name" value="TPR-like_helical_dom_sf"/>
</dbReference>
<keyword evidence="5" id="KW-0408">Iron</keyword>
<keyword evidence="4" id="KW-0479">Metal-binding</keyword>
<evidence type="ECO:0000259" key="11">
    <source>
        <dbReference type="Pfam" id="PF20239"/>
    </source>
</evidence>
<protein>
    <submittedName>
        <fullName evidence="12">RNA polymerase sigma-70 factor (ECF subfamily)</fullName>
    </submittedName>
</protein>
<dbReference type="InterPro" id="IPR013249">
    <property type="entry name" value="RNA_pol_sigma70_r4_t2"/>
</dbReference>
<dbReference type="PANTHER" id="PTHR47756:SF2">
    <property type="entry name" value="BLL6612 PROTEIN"/>
    <property type="match status" value="1"/>
</dbReference>
<evidence type="ECO:0000313" key="12">
    <source>
        <dbReference type="EMBL" id="MBP2350742.1"/>
    </source>
</evidence>
<dbReference type="Gene3D" id="1.10.10.10">
    <property type="entry name" value="Winged helix-like DNA-binding domain superfamily/Winged helix DNA-binding domain"/>
    <property type="match status" value="1"/>
</dbReference>
<feature type="domain" description="RNA polymerase sigma factor 70 region 4 type 2" evidence="10">
    <location>
        <begin position="109"/>
        <end position="157"/>
    </location>
</feature>
<dbReference type="Gene3D" id="1.10.490.10">
    <property type="entry name" value="Globins"/>
    <property type="match status" value="1"/>
</dbReference>
<keyword evidence="3" id="KW-0349">Heme</keyword>
<dbReference type="InterPro" id="IPR007627">
    <property type="entry name" value="RNA_pol_sigma70_r2"/>
</dbReference>
<comment type="caution">
    <text evidence="12">The sequence shown here is derived from an EMBL/GenBank/DDBJ whole genome shotgun (WGS) entry which is preliminary data.</text>
</comment>
<name>A0ABS4UGH5_9ACTN</name>
<dbReference type="Pfam" id="PF04542">
    <property type="entry name" value="Sigma70_r2"/>
    <property type="match status" value="1"/>
</dbReference>
<keyword evidence="6" id="KW-0805">Transcription regulation</keyword>
<dbReference type="RefSeq" id="WP_307863223.1">
    <property type="nucleotide sequence ID" value="NZ_BAAAVU010000011.1"/>
</dbReference>
<evidence type="ECO:0000256" key="5">
    <source>
        <dbReference type="ARBA" id="ARBA00023004"/>
    </source>
</evidence>
<dbReference type="InterPro" id="IPR046531">
    <property type="entry name" value="DUF6596"/>
</dbReference>
<dbReference type="Proteomes" id="UP000755585">
    <property type="component" value="Unassembled WGS sequence"/>
</dbReference>
<dbReference type="SUPFAM" id="SSF48452">
    <property type="entry name" value="TPR-like"/>
    <property type="match status" value="1"/>
</dbReference>
<reference evidence="12 13" key="1">
    <citation type="submission" date="2021-03" db="EMBL/GenBank/DDBJ databases">
        <title>Sequencing the genomes of 1000 actinobacteria strains.</title>
        <authorList>
            <person name="Klenk H.-P."/>
        </authorList>
    </citation>
    <scope>NUCLEOTIDE SEQUENCE [LARGE SCALE GENOMIC DNA]</scope>
    <source>
        <strain evidence="12 13">DSM 18824</strain>
    </source>
</reference>
<accession>A0ABS4UGH5</accession>
<gene>
    <name evidence="12" type="ORF">JOF29_001825</name>
</gene>
<evidence type="ECO:0000256" key="2">
    <source>
        <dbReference type="ARBA" id="ARBA00022448"/>
    </source>
</evidence>
<dbReference type="InterPro" id="IPR036388">
    <property type="entry name" value="WH-like_DNA-bd_sf"/>
</dbReference>
<evidence type="ECO:0000256" key="4">
    <source>
        <dbReference type="ARBA" id="ARBA00022723"/>
    </source>
</evidence>
<feature type="domain" description="DUF6596" evidence="11">
    <location>
        <begin position="175"/>
        <end position="275"/>
    </location>
</feature>
<dbReference type="SUPFAM" id="SSF46458">
    <property type="entry name" value="Globin-like"/>
    <property type="match status" value="1"/>
</dbReference>